<protein>
    <submittedName>
        <fullName evidence="2">Uncharacterized protein</fullName>
    </submittedName>
</protein>
<name>A0A402A2R2_9CHLR</name>
<keyword evidence="1" id="KW-0812">Transmembrane</keyword>
<dbReference type="RefSeq" id="WP_126580881.1">
    <property type="nucleotide sequence ID" value="NZ_BIFR01000001.1"/>
</dbReference>
<gene>
    <name evidence="2" type="ORF">KTT_32040</name>
</gene>
<dbReference type="Proteomes" id="UP000287352">
    <property type="component" value="Unassembled WGS sequence"/>
</dbReference>
<proteinExistence type="predicted"/>
<sequence>MSIQPLTIKQLWLLALAICLGLLIVILILEMAIDQPIVLADLLPTRPFELIILLLSLLTLFVGIVILCGEKVMERFFHMGSFCAAASDGRYTRSGVSTGEGCMGCVGVNKYVRLM</sequence>
<organism evidence="2 3">
    <name type="scientific">Tengunoibacter tsumagoiensis</name>
    <dbReference type="NCBI Taxonomy" id="2014871"/>
    <lineage>
        <taxon>Bacteria</taxon>
        <taxon>Bacillati</taxon>
        <taxon>Chloroflexota</taxon>
        <taxon>Ktedonobacteria</taxon>
        <taxon>Ktedonobacterales</taxon>
        <taxon>Dictyobacteraceae</taxon>
        <taxon>Tengunoibacter</taxon>
    </lineage>
</organism>
<dbReference type="AlphaFoldDB" id="A0A402A2R2"/>
<dbReference type="EMBL" id="BIFR01000001">
    <property type="protein sequence ID" value="GCE13345.1"/>
    <property type="molecule type" value="Genomic_DNA"/>
</dbReference>
<keyword evidence="1" id="KW-0472">Membrane</keyword>
<accession>A0A402A2R2</accession>
<keyword evidence="1" id="KW-1133">Transmembrane helix</keyword>
<feature type="transmembrane region" description="Helical" evidence="1">
    <location>
        <begin position="50"/>
        <end position="69"/>
    </location>
</feature>
<evidence type="ECO:0000313" key="2">
    <source>
        <dbReference type="EMBL" id="GCE13345.1"/>
    </source>
</evidence>
<reference evidence="3" key="1">
    <citation type="submission" date="2018-12" db="EMBL/GenBank/DDBJ databases">
        <title>Tengunoibacter tsumagoiensis gen. nov., sp. nov., Dictyobacter kobayashii sp. nov., D. alpinus sp. nov., and D. joshuensis sp. nov. and description of Dictyobacteraceae fam. nov. within the order Ktedonobacterales isolated from Tengu-no-mugimeshi.</title>
        <authorList>
            <person name="Wang C.M."/>
            <person name="Zheng Y."/>
            <person name="Sakai Y."/>
            <person name="Toyoda A."/>
            <person name="Minakuchi Y."/>
            <person name="Abe K."/>
            <person name="Yokota A."/>
            <person name="Yabe S."/>
        </authorList>
    </citation>
    <scope>NUCLEOTIDE SEQUENCE [LARGE SCALE GENOMIC DNA]</scope>
    <source>
        <strain evidence="3">Uno3</strain>
    </source>
</reference>
<evidence type="ECO:0000256" key="1">
    <source>
        <dbReference type="SAM" id="Phobius"/>
    </source>
</evidence>
<keyword evidence="3" id="KW-1185">Reference proteome</keyword>
<comment type="caution">
    <text evidence="2">The sequence shown here is derived from an EMBL/GenBank/DDBJ whole genome shotgun (WGS) entry which is preliminary data.</text>
</comment>
<evidence type="ECO:0000313" key="3">
    <source>
        <dbReference type="Proteomes" id="UP000287352"/>
    </source>
</evidence>